<keyword evidence="1" id="KW-0805">Transcription regulation</keyword>
<accession>A0A1G8GQU8</accession>
<dbReference type="RefSeq" id="WP_074754356.1">
    <property type="nucleotide sequence ID" value="NZ_FNCO01000009.1"/>
</dbReference>
<feature type="domain" description="HTH araC/xylS-type" evidence="5">
    <location>
        <begin position="177"/>
        <end position="274"/>
    </location>
</feature>
<dbReference type="GO" id="GO:0003700">
    <property type="term" value="F:DNA-binding transcription factor activity"/>
    <property type="evidence" value="ECO:0007669"/>
    <property type="project" value="InterPro"/>
</dbReference>
<dbReference type="GO" id="GO:0043565">
    <property type="term" value="F:sequence-specific DNA binding"/>
    <property type="evidence" value="ECO:0007669"/>
    <property type="project" value="InterPro"/>
</dbReference>
<evidence type="ECO:0000313" key="6">
    <source>
        <dbReference type="EMBL" id="SDH96703.1"/>
    </source>
</evidence>
<name>A0A1G8GQU8_9PSED</name>
<dbReference type="PROSITE" id="PS01124">
    <property type="entry name" value="HTH_ARAC_FAMILY_2"/>
    <property type="match status" value="1"/>
</dbReference>
<dbReference type="SUPFAM" id="SSF51215">
    <property type="entry name" value="Regulatory protein AraC"/>
    <property type="match status" value="1"/>
</dbReference>
<dbReference type="SUPFAM" id="SSF46689">
    <property type="entry name" value="Homeodomain-like"/>
    <property type="match status" value="2"/>
</dbReference>
<evidence type="ECO:0000256" key="2">
    <source>
        <dbReference type="ARBA" id="ARBA00023125"/>
    </source>
</evidence>
<dbReference type="OrthoDB" id="9809338at2"/>
<proteinExistence type="predicted"/>
<keyword evidence="3" id="KW-0804">Transcription</keyword>
<dbReference type="InterPro" id="IPR003313">
    <property type="entry name" value="AraC-bd"/>
</dbReference>
<dbReference type="PANTHER" id="PTHR46796">
    <property type="entry name" value="HTH-TYPE TRANSCRIPTIONAL ACTIVATOR RHAS-RELATED"/>
    <property type="match status" value="1"/>
</dbReference>
<keyword evidence="2 6" id="KW-0238">DNA-binding</keyword>
<evidence type="ECO:0000256" key="3">
    <source>
        <dbReference type="ARBA" id="ARBA00023163"/>
    </source>
</evidence>
<protein>
    <submittedName>
        <fullName evidence="6">AraC-type DNA-binding protein</fullName>
    </submittedName>
</protein>
<keyword evidence="7" id="KW-1185">Reference proteome</keyword>
<dbReference type="InterPro" id="IPR050204">
    <property type="entry name" value="AraC_XylS_family_regulators"/>
</dbReference>
<dbReference type="InterPro" id="IPR018060">
    <property type="entry name" value="HTH_AraC"/>
</dbReference>
<dbReference type="Gene3D" id="1.10.10.60">
    <property type="entry name" value="Homeodomain-like"/>
    <property type="match status" value="1"/>
</dbReference>
<dbReference type="SMART" id="SM00342">
    <property type="entry name" value="HTH_ARAC"/>
    <property type="match status" value="1"/>
</dbReference>
<dbReference type="InterPro" id="IPR009057">
    <property type="entry name" value="Homeodomain-like_sf"/>
</dbReference>
<comment type="function">
    <text evidence="4">Regulatory protein of the TOL plasmid xyl operons. XylS activates the xylXYZLTEGFJQKIH operon required for the degradation of toluene, m-xylene and p-xylene.</text>
</comment>
<sequence length="279" mass="31451">MDKYSNGEAHLAHSERDWVVRAKPLPQMERIEAFFHGHGFEMHRHDTYAIGHTLSGVQSFQYGKERVNNLPGQTMVLHPDEPHDGHAGTEDGFRYRMFYLEPAMIQDVLGGKPLPFIKGGVSSDPRLFKATQGLLQDLHTTLDPLELDDAVFDIAMALQDAAGVRKGRQSVDYAAAERARELLMASLEQGVSLDQLEQASDTDRWRLSRDFRVLFGTSPHRYLTLRRLDLVRHSISLGVSLSDASVMAGFSDQSHMTRHFVKTYGYPPGRWLKMLGTGM</sequence>
<dbReference type="Pfam" id="PF12833">
    <property type="entry name" value="HTH_18"/>
    <property type="match status" value="1"/>
</dbReference>
<dbReference type="Proteomes" id="UP000182894">
    <property type="component" value="Unassembled WGS sequence"/>
</dbReference>
<evidence type="ECO:0000259" key="5">
    <source>
        <dbReference type="PROSITE" id="PS01124"/>
    </source>
</evidence>
<dbReference type="Pfam" id="PF02311">
    <property type="entry name" value="AraC_binding"/>
    <property type="match status" value="1"/>
</dbReference>
<dbReference type="InterPro" id="IPR037923">
    <property type="entry name" value="HTH-like"/>
</dbReference>
<dbReference type="AlphaFoldDB" id="A0A1G8GQU8"/>
<evidence type="ECO:0000256" key="1">
    <source>
        <dbReference type="ARBA" id="ARBA00023015"/>
    </source>
</evidence>
<dbReference type="EMBL" id="FNCO01000009">
    <property type="protein sequence ID" value="SDH96703.1"/>
    <property type="molecule type" value="Genomic_DNA"/>
</dbReference>
<evidence type="ECO:0000256" key="4">
    <source>
        <dbReference type="ARBA" id="ARBA00037345"/>
    </source>
</evidence>
<gene>
    <name evidence="6" type="ORF">SAMN05216605_109219</name>
</gene>
<evidence type="ECO:0000313" key="7">
    <source>
        <dbReference type="Proteomes" id="UP000182894"/>
    </source>
</evidence>
<reference evidence="7" key="1">
    <citation type="submission" date="2016-10" db="EMBL/GenBank/DDBJ databases">
        <authorList>
            <person name="Varghese N."/>
            <person name="Submissions S."/>
        </authorList>
    </citation>
    <scope>NUCLEOTIDE SEQUENCE [LARGE SCALE GENOMIC DNA]</scope>
    <source>
        <strain evidence="7">ATCC 700689</strain>
    </source>
</reference>
<organism evidence="6 7">
    <name type="scientific">Pseudomonas abietaniphila</name>
    <dbReference type="NCBI Taxonomy" id="89065"/>
    <lineage>
        <taxon>Bacteria</taxon>
        <taxon>Pseudomonadati</taxon>
        <taxon>Pseudomonadota</taxon>
        <taxon>Gammaproteobacteria</taxon>
        <taxon>Pseudomonadales</taxon>
        <taxon>Pseudomonadaceae</taxon>
        <taxon>Pseudomonas</taxon>
    </lineage>
</organism>
<dbReference type="STRING" id="89065.SAMN05216605_109219"/>
<dbReference type="PANTHER" id="PTHR46796:SF2">
    <property type="entry name" value="TRANSCRIPTIONAL REGULATORY PROTEIN"/>
    <property type="match status" value="1"/>
</dbReference>